<proteinExistence type="predicted"/>
<accession>A0A811MUN3</accession>
<protein>
    <submittedName>
        <fullName evidence="2">Uncharacterized protein</fullName>
    </submittedName>
</protein>
<evidence type="ECO:0000313" key="2">
    <source>
        <dbReference type="EMBL" id="CAD6215274.1"/>
    </source>
</evidence>
<comment type="caution">
    <text evidence="2">The sequence shown here is derived from an EMBL/GenBank/DDBJ whole genome shotgun (WGS) entry which is preliminary data.</text>
</comment>
<reference evidence="2" key="1">
    <citation type="submission" date="2020-10" db="EMBL/GenBank/DDBJ databases">
        <authorList>
            <person name="Han B."/>
            <person name="Lu T."/>
            <person name="Zhao Q."/>
            <person name="Huang X."/>
            <person name="Zhao Y."/>
        </authorList>
    </citation>
    <scope>NUCLEOTIDE SEQUENCE</scope>
</reference>
<evidence type="ECO:0000313" key="3">
    <source>
        <dbReference type="Proteomes" id="UP000604825"/>
    </source>
</evidence>
<dbReference type="AlphaFoldDB" id="A0A811MUN3"/>
<evidence type="ECO:0000256" key="1">
    <source>
        <dbReference type="SAM" id="MobiDB-lite"/>
    </source>
</evidence>
<dbReference type="EMBL" id="CAJGYO010000002">
    <property type="protein sequence ID" value="CAD6215274.1"/>
    <property type="molecule type" value="Genomic_DNA"/>
</dbReference>
<feature type="compositionally biased region" description="Low complexity" evidence="1">
    <location>
        <begin position="109"/>
        <end position="118"/>
    </location>
</feature>
<gene>
    <name evidence="2" type="ORF">NCGR_LOCUS10541</name>
</gene>
<sequence length="118" mass="12796">MLQLRNRLLPLLCAASTRHSPIHPRAWRLLSASTTLPVAFSLEDYLVAACDLAPAQAREVSKKLSRELLSNGSRRSLDELSYSRLNSAFNPDAILALASPAPTSPPSSPRTRCSSALL</sequence>
<dbReference type="Proteomes" id="UP000604825">
    <property type="component" value="Unassembled WGS sequence"/>
</dbReference>
<dbReference type="OrthoDB" id="10551936at2759"/>
<organism evidence="2 3">
    <name type="scientific">Miscanthus lutarioriparius</name>
    <dbReference type="NCBI Taxonomy" id="422564"/>
    <lineage>
        <taxon>Eukaryota</taxon>
        <taxon>Viridiplantae</taxon>
        <taxon>Streptophyta</taxon>
        <taxon>Embryophyta</taxon>
        <taxon>Tracheophyta</taxon>
        <taxon>Spermatophyta</taxon>
        <taxon>Magnoliopsida</taxon>
        <taxon>Liliopsida</taxon>
        <taxon>Poales</taxon>
        <taxon>Poaceae</taxon>
        <taxon>PACMAD clade</taxon>
        <taxon>Panicoideae</taxon>
        <taxon>Andropogonodae</taxon>
        <taxon>Andropogoneae</taxon>
        <taxon>Saccharinae</taxon>
        <taxon>Miscanthus</taxon>
    </lineage>
</organism>
<name>A0A811MUN3_9POAL</name>
<keyword evidence="3" id="KW-1185">Reference proteome</keyword>
<feature type="region of interest" description="Disordered" evidence="1">
    <location>
        <begin position="98"/>
        <end position="118"/>
    </location>
</feature>